<dbReference type="InterPro" id="IPR036390">
    <property type="entry name" value="WH_DNA-bd_sf"/>
</dbReference>
<evidence type="ECO:0000313" key="3">
    <source>
        <dbReference type="Proteomes" id="UP000076794"/>
    </source>
</evidence>
<protein>
    <submittedName>
        <fullName evidence="2">Helix-turn-helix domain protein</fullName>
    </submittedName>
</protein>
<dbReference type="SUPFAM" id="SSF46785">
    <property type="entry name" value="Winged helix' DNA-binding domain"/>
    <property type="match status" value="1"/>
</dbReference>
<dbReference type="AlphaFoldDB" id="A0A161I1D8"/>
<dbReference type="RefSeq" id="WP_068202426.1">
    <property type="nucleotide sequence ID" value="NZ_CP014209.1"/>
</dbReference>
<accession>A0A161I1D8</accession>
<dbReference type="KEGG" id="ido:I598_1502"/>
<evidence type="ECO:0000259" key="1">
    <source>
        <dbReference type="SMART" id="SM00418"/>
    </source>
</evidence>
<dbReference type="Gene3D" id="1.10.10.10">
    <property type="entry name" value="Winged helix-like DNA-binding domain superfamily/Winged helix DNA-binding domain"/>
    <property type="match status" value="1"/>
</dbReference>
<gene>
    <name evidence="2" type="ORF">I598_1502</name>
</gene>
<proteinExistence type="predicted"/>
<evidence type="ECO:0000313" key="2">
    <source>
        <dbReference type="EMBL" id="ANC31055.1"/>
    </source>
</evidence>
<feature type="domain" description="HTH arsR-type" evidence="1">
    <location>
        <begin position="11"/>
        <end position="104"/>
    </location>
</feature>
<dbReference type="InterPro" id="IPR036388">
    <property type="entry name" value="WH-like_DNA-bd_sf"/>
</dbReference>
<dbReference type="Pfam" id="PF12840">
    <property type="entry name" value="HTH_20"/>
    <property type="match status" value="1"/>
</dbReference>
<dbReference type="EMBL" id="CP014209">
    <property type="protein sequence ID" value="ANC31055.1"/>
    <property type="molecule type" value="Genomic_DNA"/>
</dbReference>
<dbReference type="Proteomes" id="UP000076794">
    <property type="component" value="Chromosome"/>
</dbReference>
<keyword evidence="3" id="KW-1185">Reference proteome</keyword>
<reference evidence="2 3" key="1">
    <citation type="submission" date="2016-01" db="EMBL/GenBank/DDBJ databases">
        <title>Complete genome sequence of a soil Actinobacterium, Isoptericola dokdonensis DS-3.</title>
        <authorList>
            <person name="Kwon S.-K."/>
            <person name="Kim J.F."/>
        </authorList>
    </citation>
    <scope>NUCLEOTIDE SEQUENCE [LARGE SCALE GENOMIC DNA]</scope>
    <source>
        <strain evidence="2 3">DS-3</strain>
    </source>
</reference>
<dbReference type="GO" id="GO:0003700">
    <property type="term" value="F:DNA-binding transcription factor activity"/>
    <property type="evidence" value="ECO:0007669"/>
    <property type="project" value="InterPro"/>
</dbReference>
<dbReference type="CDD" id="cd00090">
    <property type="entry name" value="HTH_ARSR"/>
    <property type="match status" value="1"/>
</dbReference>
<name>A0A161I1D8_9MICO</name>
<dbReference type="InterPro" id="IPR001845">
    <property type="entry name" value="HTH_ArsR_DNA-bd_dom"/>
</dbReference>
<dbReference type="STRING" id="1300344.I598_1502"/>
<dbReference type="InterPro" id="IPR011991">
    <property type="entry name" value="ArsR-like_HTH"/>
</dbReference>
<sequence length="192" mass="20994">MDETFLVQTPEALKAVAHPVRQRILLRLAVLGHARAADLAQDIGEPANSVSFHLRTLARAGMVVEAPEHARDRRDRVWRNVARSYQVDPTTPGAADQALGPVQVWLQELVALVGSGTRPDHDGRHRTVVVNNLPLTAAEAEEFSTELVALQERWSDRVFTSARQEPGTPREIYQLLLALAPRHGDAGGPTAG</sequence>
<dbReference type="SMART" id="SM00418">
    <property type="entry name" value="HTH_ARSR"/>
    <property type="match status" value="1"/>
</dbReference>
<organism evidence="2 3">
    <name type="scientific">Isoptericola dokdonensis DS-3</name>
    <dbReference type="NCBI Taxonomy" id="1300344"/>
    <lineage>
        <taxon>Bacteria</taxon>
        <taxon>Bacillati</taxon>
        <taxon>Actinomycetota</taxon>
        <taxon>Actinomycetes</taxon>
        <taxon>Micrococcales</taxon>
        <taxon>Promicromonosporaceae</taxon>
        <taxon>Isoptericola</taxon>
    </lineage>
</organism>
<dbReference type="PATRIC" id="fig|1300344.3.peg.1508"/>